<reference evidence="3" key="1">
    <citation type="submission" date="2017-08" db="EMBL/GenBank/DDBJ databases">
        <title>Draft genome sequence of Lactococcus sp. strain Rs-Y01, isolated from the gut of the lower termite Reticulitermes speratus.</title>
        <authorList>
            <person name="Ohkuma M."/>
            <person name="Yuki M."/>
        </authorList>
    </citation>
    <scope>NUCLEOTIDE SEQUENCE [LARGE SCALE GENOMIC DNA]</scope>
    <source>
        <strain evidence="3">Rs-Y01</strain>
    </source>
</reference>
<dbReference type="PROSITE" id="PS50075">
    <property type="entry name" value="CARRIER"/>
    <property type="match status" value="1"/>
</dbReference>
<sequence>MLKKEIRDIILNNILLDDRSSKLRNDESLIGKGLDSINFINIVVELEEKFSINFPDEKLIFEEAGTVDQIFQIIQNELDKKGI</sequence>
<evidence type="ECO:0000259" key="1">
    <source>
        <dbReference type="PROSITE" id="PS50075"/>
    </source>
</evidence>
<proteinExistence type="predicted"/>
<gene>
    <name evidence="2" type="ORF">RsY01_455</name>
</gene>
<name>A0A224XAX9_9LACT</name>
<dbReference type="Gene3D" id="1.10.1200.10">
    <property type="entry name" value="ACP-like"/>
    <property type="match status" value="1"/>
</dbReference>
<evidence type="ECO:0000313" key="2">
    <source>
        <dbReference type="EMBL" id="GAX46875.1"/>
    </source>
</evidence>
<dbReference type="Pfam" id="PF00550">
    <property type="entry name" value="PP-binding"/>
    <property type="match status" value="1"/>
</dbReference>
<comment type="caution">
    <text evidence="2">The sequence shown here is derived from an EMBL/GenBank/DDBJ whole genome shotgun (WGS) entry which is preliminary data.</text>
</comment>
<feature type="domain" description="Carrier" evidence="1">
    <location>
        <begin position="1"/>
        <end position="78"/>
    </location>
</feature>
<dbReference type="EMBL" id="BEDT01000001">
    <property type="protein sequence ID" value="GAX46875.1"/>
    <property type="molecule type" value="Genomic_DNA"/>
</dbReference>
<organism evidence="2 3">
    <name type="scientific">Pseudolactococcus reticulitermitis</name>
    <dbReference type="NCBI Taxonomy" id="2025039"/>
    <lineage>
        <taxon>Bacteria</taxon>
        <taxon>Bacillati</taxon>
        <taxon>Bacillota</taxon>
        <taxon>Bacilli</taxon>
        <taxon>Lactobacillales</taxon>
        <taxon>Streptococcaceae</taxon>
        <taxon>Pseudolactococcus</taxon>
    </lineage>
</organism>
<dbReference type="RefSeq" id="WP_157905768.1">
    <property type="nucleotide sequence ID" value="NZ_BEDT01000001.1"/>
</dbReference>
<dbReference type="InterPro" id="IPR009081">
    <property type="entry name" value="PP-bd_ACP"/>
</dbReference>
<dbReference type="SUPFAM" id="SSF47336">
    <property type="entry name" value="ACP-like"/>
    <property type="match status" value="1"/>
</dbReference>
<evidence type="ECO:0000313" key="3">
    <source>
        <dbReference type="Proteomes" id="UP000218689"/>
    </source>
</evidence>
<dbReference type="OrthoDB" id="2623888at2"/>
<keyword evidence="3" id="KW-1185">Reference proteome</keyword>
<dbReference type="InterPro" id="IPR036736">
    <property type="entry name" value="ACP-like_sf"/>
</dbReference>
<accession>A0A224XAX9</accession>
<protein>
    <recommendedName>
        <fullName evidence="1">Carrier domain-containing protein</fullName>
    </recommendedName>
</protein>
<dbReference type="Proteomes" id="UP000218689">
    <property type="component" value="Unassembled WGS sequence"/>
</dbReference>
<dbReference type="AlphaFoldDB" id="A0A224XAX9"/>